<protein>
    <recommendedName>
        <fullName evidence="3">HK97 gp10 family phage protein</fullName>
    </recommendedName>
</protein>
<accession>A0ABV1Z908</accession>
<organism evidence="1 2">
    <name type="scientific">Mesorhizobium caraganae</name>
    <dbReference type="NCBI Taxonomy" id="483206"/>
    <lineage>
        <taxon>Bacteria</taxon>
        <taxon>Pseudomonadati</taxon>
        <taxon>Pseudomonadota</taxon>
        <taxon>Alphaproteobacteria</taxon>
        <taxon>Hyphomicrobiales</taxon>
        <taxon>Phyllobacteriaceae</taxon>
        <taxon>Mesorhizobium</taxon>
    </lineage>
</organism>
<evidence type="ECO:0000313" key="1">
    <source>
        <dbReference type="EMBL" id="MER9407959.1"/>
    </source>
</evidence>
<dbReference type="EMBL" id="JAMYQB010000032">
    <property type="protein sequence ID" value="MER9407959.1"/>
    <property type="molecule type" value="Genomic_DNA"/>
</dbReference>
<dbReference type="RefSeq" id="WP_352561938.1">
    <property type="nucleotide sequence ID" value="NZ_JAMYQB010000032.1"/>
</dbReference>
<keyword evidence="2" id="KW-1185">Reference proteome</keyword>
<name>A0ABV1Z908_9HYPH</name>
<reference evidence="1 2" key="1">
    <citation type="journal article" date="2024" name="Proc. Natl. Acad. Sci. U.S.A.">
        <title>The evolutionary genomics of adaptation to stress in wild rhizobium bacteria.</title>
        <authorList>
            <person name="Kehlet-Delgado H."/>
            <person name="Montoya A.P."/>
            <person name="Jensen K.T."/>
            <person name="Wendlandt C.E."/>
            <person name="Dexheimer C."/>
            <person name="Roberts M."/>
            <person name="Torres Martinez L."/>
            <person name="Friesen M.L."/>
            <person name="Griffitts J.S."/>
            <person name="Porter S.S."/>
        </authorList>
    </citation>
    <scope>NUCLEOTIDE SEQUENCE [LARGE SCALE GENOMIC DNA]</scope>
    <source>
        <strain evidence="1 2">M0641</strain>
    </source>
</reference>
<proteinExistence type="predicted"/>
<dbReference type="Proteomes" id="UP001433071">
    <property type="component" value="Unassembled WGS sequence"/>
</dbReference>
<sequence length="164" mass="18193">MSLLKVRTTIDTIINSAAKGGDISTKTLIEALRKDYAAIISAAQSELETIALTKVVNEVARRRVREVPGQSELFGDYSGIWQTIVVKSRGPDGKLRYERKAINVATPEEVEAWLQEHTQTRRSQPEKFAGMRRMLEDARNIGGAKGATIGSLLAEKRRRELAAE</sequence>
<comment type="caution">
    <text evidence="1">The sequence shown here is derived from an EMBL/GenBank/DDBJ whole genome shotgun (WGS) entry which is preliminary data.</text>
</comment>
<gene>
    <name evidence="1" type="ORF">NKI36_28525</name>
</gene>
<evidence type="ECO:0000313" key="2">
    <source>
        <dbReference type="Proteomes" id="UP001433071"/>
    </source>
</evidence>
<evidence type="ECO:0008006" key="3">
    <source>
        <dbReference type="Google" id="ProtNLM"/>
    </source>
</evidence>